<dbReference type="EMBL" id="KX832224">
    <property type="protein sequence ID" value="ARR28894.1"/>
    <property type="molecule type" value="Genomic_DNA"/>
</dbReference>
<dbReference type="Proteomes" id="UP000203507">
    <property type="component" value="Segment"/>
</dbReference>
<reference evidence="2" key="1">
    <citation type="journal article" date="2017" name="Vet. Pathol.">
        <title>Ranid Herpesvirus 3 and Proliferative Dermatitis in Free-Ranging Wild Common Frogs (Rana Temporaria).</title>
        <authorList>
            <person name="Origgi F.C."/>
            <person name="Schmidt B.R."/>
            <person name="Lohmann P."/>
            <person name="Otten P."/>
            <person name="Akdesir E."/>
            <person name="Gaschen V."/>
            <person name="Aguilar-Bultet L."/>
            <person name="Wahli T."/>
            <person name="Sattler U."/>
            <person name="Stoffel M.H."/>
        </authorList>
    </citation>
    <scope>NUCLEOTIDE SEQUENCE [LARGE SCALE GENOMIC DNA]</scope>
    <source>
        <strain evidence="2">FO1_2015</strain>
    </source>
</reference>
<feature type="transmembrane region" description="Helical" evidence="1">
    <location>
        <begin position="300"/>
        <end position="319"/>
    </location>
</feature>
<accession>A0A1X9T5B6</accession>
<dbReference type="GeneID" id="32878228"/>
<dbReference type="KEGG" id="vg:32878228"/>
<evidence type="ECO:0000313" key="3">
    <source>
        <dbReference type="Proteomes" id="UP000203507"/>
    </source>
</evidence>
<evidence type="ECO:0000313" key="2">
    <source>
        <dbReference type="EMBL" id="ARR28894.1"/>
    </source>
</evidence>
<keyword evidence="1" id="KW-0472">Membrane</keyword>
<name>A0A1X9T5B6_9VIRU</name>
<proteinExistence type="predicted"/>
<protein>
    <submittedName>
        <fullName evidence="2">Concanavalin A-like motif protein</fullName>
    </submittedName>
</protein>
<dbReference type="RefSeq" id="YP_009362403.1">
    <property type="nucleotide sequence ID" value="NC_034618.1"/>
</dbReference>
<keyword evidence="3" id="KW-1185">Reference proteome</keyword>
<sequence length="347" mass="39708">MSSAIISPSQRIRSAYTELGDLYAAGQYDVLYEPNYEFREFMTLKNVPDYEPSKLLDKATHILAVHKRLWNECLTTLKTCYEEWCLNSSSDNCKDVSAIEKWVNAYSYMCSRSHGLDPAVSFTNYVMLSNEGLCYVKKRIREGQNRDLELFHTLTLPYVAPSDIHLVPYFYFKLYGSTAGKYIVEKETQWMNGINVEIKYNRLICVEGATSYSGPSPDRLVTALIYYKALISDSFGSNFLAYGSLIYPYIYGFDMKERVLSEIFTRPFSTIANMFKGPQGQHKIINYPLKDNYAPRILTVPSYILILNLALHPVYFAFVKQMHGGSLLLGGSELVLYNLLKPQTFTS</sequence>
<keyword evidence="1" id="KW-1133">Transmembrane helix</keyword>
<keyword evidence="1" id="KW-0812">Transmembrane</keyword>
<organism evidence="2">
    <name type="scientific">Ranid herpesvirus 3</name>
    <dbReference type="NCBI Taxonomy" id="1987509"/>
    <lineage>
        <taxon>Viruses</taxon>
        <taxon>Duplodnaviria</taxon>
        <taxon>Heunggongvirae</taxon>
        <taxon>Peploviricota</taxon>
        <taxon>Herviviricetes</taxon>
        <taxon>Herpesvirales</taxon>
        <taxon>Alloherpesviridae</taxon>
        <taxon>Batravirus</taxon>
        <taxon>Batravirus ranidallo3</taxon>
    </lineage>
</organism>
<evidence type="ECO:0000256" key="1">
    <source>
        <dbReference type="SAM" id="Phobius"/>
    </source>
</evidence>